<sequence>MPPVRDEKRRARGPDIMAEPDIRRAASRVFAERISSGSATCIPGVCDKNYCRHAPDCPWKRTIDEIYRIGRELDDEPSTHAD</sequence>
<accession>A0A0F9EH77</accession>
<proteinExistence type="predicted"/>
<comment type="caution">
    <text evidence="1">The sequence shown here is derived from an EMBL/GenBank/DDBJ whole genome shotgun (WGS) entry which is preliminary data.</text>
</comment>
<reference evidence="1" key="1">
    <citation type="journal article" date="2015" name="Nature">
        <title>Complex archaea that bridge the gap between prokaryotes and eukaryotes.</title>
        <authorList>
            <person name="Spang A."/>
            <person name="Saw J.H."/>
            <person name="Jorgensen S.L."/>
            <person name="Zaremba-Niedzwiedzka K."/>
            <person name="Martijn J."/>
            <person name="Lind A.E."/>
            <person name="van Eijk R."/>
            <person name="Schleper C."/>
            <person name="Guy L."/>
            <person name="Ettema T.J."/>
        </authorList>
    </citation>
    <scope>NUCLEOTIDE SEQUENCE</scope>
</reference>
<evidence type="ECO:0000313" key="1">
    <source>
        <dbReference type="EMBL" id="KKL23288.1"/>
    </source>
</evidence>
<gene>
    <name evidence="1" type="ORF">LCGC14_2426870</name>
</gene>
<protein>
    <submittedName>
        <fullName evidence="1">Uncharacterized protein</fullName>
    </submittedName>
</protein>
<organism evidence="1">
    <name type="scientific">marine sediment metagenome</name>
    <dbReference type="NCBI Taxonomy" id="412755"/>
    <lineage>
        <taxon>unclassified sequences</taxon>
        <taxon>metagenomes</taxon>
        <taxon>ecological metagenomes</taxon>
    </lineage>
</organism>
<name>A0A0F9EH77_9ZZZZ</name>
<dbReference type="AlphaFoldDB" id="A0A0F9EH77"/>
<dbReference type="EMBL" id="LAZR01037027">
    <property type="protein sequence ID" value="KKL23288.1"/>
    <property type="molecule type" value="Genomic_DNA"/>
</dbReference>